<evidence type="ECO:0000256" key="1">
    <source>
        <dbReference type="SAM" id="MobiDB-lite"/>
    </source>
</evidence>
<organism evidence="2 3">
    <name type="scientific">Flavobacterium piscis</name>
    <dbReference type="NCBI Taxonomy" id="1114874"/>
    <lineage>
        <taxon>Bacteria</taxon>
        <taxon>Pseudomonadati</taxon>
        <taxon>Bacteroidota</taxon>
        <taxon>Flavobacteriia</taxon>
        <taxon>Flavobacteriales</taxon>
        <taxon>Flavobacteriaceae</taxon>
        <taxon>Flavobacterium</taxon>
    </lineage>
</organism>
<reference evidence="2 3" key="1">
    <citation type="submission" date="2023-07" db="EMBL/GenBank/DDBJ databases">
        <title>Sorghum-associated microbial communities from plants grown in Nebraska, USA.</title>
        <authorList>
            <person name="Schachtman D."/>
        </authorList>
    </citation>
    <scope>NUCLEOTIDE SEQUENCE [LARGE SCALE GENOMIC DNA]</scope>
    <source>
        <strain evidence="2 3">4129</strain>
    </source>
</reference>
<dbReference type="Proteomes" id="UP001269081">
    <property type="component" value="Unassembled WGS sequence"/>
</dbReference>
<protein>
    <submittedName>
        <fullName evidence="2">Uncharacterized protein</fullName>
    </submittedName>
</protein>
<name>A0ABU1Y6Y3_9FLAO</name>
<comment type="caution">
    <text evidence="2">The sequence shown here is derived from an EMBL/GenBank/DDBJ whole genome shotgun (WGS) entry which is preliminary data.</text>
</comment>
<gene>
    <name evidence="2" type="ORF">J2W48_001923</name>
</gene>
<dbReference type="RefSeq" id="WP_310280634.1">
    <property type="nucleotide sequence ID" value="NZ_JAVDWQ010000005.1"/>
</dbReference>
<dbReference type="EMBL" id="JAVDWQ010000005">
    <property type="protein sequence ID" value="MDR7209984.1"/>
    <property type="molecule type" value="Genomic_DNA"/>
</dbReference>
<keyword evidence="3" id="KW-1185">Reference proteome</keyword>
<accession>A0ABU1Y6Y3</accession>
<sequence length="46" mass="5342">MKPSSREGLRRYPFMERSGIKDIAESPTRRDTPTNSIHLSVIRNKL</sequence>
<evidence type="ECO:0000313" key="2">
    <source>
        <dbReference type="EMBL" id="MDR7209984.1"/>
    </source>
</evidence>
<evidence type="ECO:0000313" key="3">
    <source>
        <dbReference type="Proteomes" id="UP001269081"/>
    </source>
</evidence>
<proteinExistence type="predicted"/>
<feature type="region of interest" description="Disordered" evidence="1">
    <location>
        <begin position="25"/>
        <end position="46"/>
    </location>
</feature>